<dbReference type="Pfam" id="PF00385">
    <property type="entry name" value="Chromo"/>
    <property type="match status" value="1"/>
</dbReference>
<dbReference type="EMBL" id="CP093349">
    <property type="protein sequence ID" value="WOH09246.1"/>
    <property type="molecule type" value="Genomic_DNA"/>
</dbReference>
<keyword evidence="2" id="KW-0539">Nucleus</keyword>
<dbReference type="CDD" id="cd00024">
    <property type="entry name" value="CD_CSD"/>
    <property type="match status" value="1"/>
</dbReference>
<evidence type="ECO:0000313" key="6">
    <source>
        <dbReference type="Proteomes" id="UP000077755"/>
    </source>
</evidence>
<dbReference type="InterPro" id="IPR023780">
    <property type="entry name" value="Chromo_domain"/>
</dbReference>
<feature type="compositionally biased region" description="Basic and acidic residues" evidence="3">
    <location>
        <begin position="19"/>
        <end position="40"/>
    </location>
</feature>
<gene>
    <name evidence="5" type="ORF">DCAR_0728702</name>
</gene>
<dbReference type="InterPro" id="IPR008251">
    <property type="entry name" value="Chromo_shadow_dom"/>
</dbReference>
<dbReference type="KEGG" id="dcr:108193385"/>
<dbReference type="GO" id="GO:0031507">
    <property type="term" value="P:heterochromatin formation"/>
    <property type="evidence" value="ECO:0007669"/>
    <property type="project" value="InterPro"/>
</dbReference>
<evidence type="ECO:0000313" key="5">
    <source>
        <dbReference type="EMBL" id="WOH09246.1"/>
    </source>
</evidence>
<name>A0AAF1BAG0_DAUCS</name>
<dbReference type="GO" id="GO:0000792">
    <property type="term" value="C:heterochromatin"/>
    <property type="evidence" value="ECO:0007669"/>
    <property type="project" value="UniProtKB-ARBA"/>
</dbReference>
<comment type="subcellular location">
    <subcellularLocation>
        <location evidence="1">Nucleus</location>
    </subcellularLocation>
</comment>
<accession>A0AAF1BAG0</accession>
<dbReference type="SMART" id="SM00300">
    <property type="entry name" value="ChSh"/>
    <property type="match status" value="1"/>
</dbReference>
<evidence type="ECO:0000256" key="3">
    <source>
        <dbReference type="SAM" id="MobiDB-lite"/>
    </source>
</evidence>
<dbReference type="PROSITE" id="PS00598">
    <property type="entry name" value="CHROMO_1"/>
    <property type="match status" value="1"/>
</dbReference>
<evidence type="ECO:0000256" key="1">
    <source>
        <dbReference type="ARBA" id="ARBA00004123"/>
    </source>
</evidence>
<dbReference type="AlphaFoldDB" id="A0AAF1BAG0"/>
<dbReference type="GO" id="GO:0005634">
    <property type="term" value="C:nucleus"/>
    <property type="evidence" value="ECO:0007669"/>
    <property type="project" value="UniProtKB-SubCell"/>
</dbReference>
<dbReference type="PANTHER" id="PTHR47240">
    <property type="entry name" value="CHROMO DOMAIN-CONTAINING PROTEIN LHP1"/>
    <property type="match status" value="1"/>
</dbReference>
<sequence>MNGDSTDAPPEQNGLSPEHAGDDRSIEKGGEVEKGRDQFADLKIQQEGGEEEGLRPKLAEGFYEIESVRRKRVRKGQVQYLIKWRGWPETANTWEPYDNLAACYDVIEAFEDSLLSGKHRSRKRKRRSTGLVPQAKKKPQGNVASTSRAQDAGNVKFDEGNYVIPSLDDQNHEDGGKSKIEDLNNNEAVEQGNENGSVVVPPQVEEKENHHEMDANRGDLRDAPFPSEGSSRLPVDVLDSEASEEFCFANRHQNLEGEGQVKASAFQNGHQKVDGGVVKDSDLKNGQQKVDGEGVAQGVGLENGHQGVDKEGIVQAGGTENGHQGVDEERIVQAGGIENGHQMFDGEGIIQAGDCGNEIQMVDGEGVDQGDSVEAGQQMVNGEAVVQAGGRLGSRKRKPSSVKRFNQEHSPCVTNYAAPDLTTKNTRAGGIVTQNRDQNSVYRSNDLACQSKIDDITDGSSITEIIKPISFASSESVPGILVTFMAKRSDGKEVMVDNKYLKAHNPLLLINYYEQHLNYNATTGPPRPGGDSVL</sequence>
<feature type="compositionally biased region" description="Basic residues" evidence="3">
    <location>
        <begin position="118"/>
        <end position="128"/>
    </location>
</feature>
<dbReference type="InterPro" id="IPR017984">
    <property type="entry name" value="Chromo_dom_subgr"/>
</dbReference>
<dbReference type="InterPro" id="IPR023779">
    <property type="entry name" value="Chromodomain_CS"/>
</dbReference>
<dbReference type="PANTHER" id="PTHR47240:SF2">
    <property type="entry name" value="CHROMO DOMAIN-CONTAINING PROTEIN LHP1"/>
    <property type="match status" value="1"/>
</dbReference>
<dbReference type="PROSITE" id="PS50013">
    <property type="entry name" value="CHROMO_2"/>
    <property type="match status" value="1"/>
</dbReference>
<feature type="region of interest" description="Disordered" evidence="3">
    <location>
        <begin position="1"/>
        <end position="55"/>
    </location>
</feature>
<feature type="region of interest" description="Disordered" evidence="3">
    <location>
        <begin position="118"/>
        <end position="157"/>
    </location>
</feature>
<dbReference type="SMART" id="SM00298">
    <property type="entry name" value="CHROMO"/>
    <property type="match status" value="1"/>
</dbReference>
<reference evidence="5" key="2">
    <citation type="submission" date="2022-03" db="EMBL/GenBank/DDBJ databases">
        <title>Draft title - Genomic analysis of global carrot germplasm unveils the trajectory of domestication and the origin of high carotenoid orange carrot.</title>
        <authorList>
            <person name="Iorizzo M."/>
            <person name="Ellison S."/>
            <person name="Senalik D."/>
            <person name="Macko-Podgorni A."/>
            <person name="Grzebelus D."/>
            <person name="Bostan H."/>
            <person name="Rolling W."/>
            <person name="Curaba J."/>
            <person name="Simon P."/>
        </authorList>
    </citation>
    <scope>NUCLEOTIDE SEQUENCE</scope>
    <source>
        <tissue evidence="5">Leaf</tissue>
    </source>
</reference>
<dbReference type="InterPro" id="IPR044251">
    <property type="entry name" value="LHP1-like"/>
</dbReference>
<dbReference type="InterPro" id="IPR000953">
    <property type="entry name" value="Chromo/chromo_shadow_dom"/>
</dbReference>
<feature type="region of interest" description="Disordered" evidence="3">
    <location>
        <begin position="206"/>
        <end position="231"/>
    </location>
</feature>
<protein>
    <recommendedName>
        <fullName evidence="4">Chromo domain-containing protein</fullName>
    </recommendedName>
</protein>
<feature type="compositionally biased region" description="Basic and acidic residues" evidence="3">
    <location>
        <begin position="206"/>
        <end position="222"/>
    </location>
</feature>
<evidence type="ECO:0000259" key="4">
    <source>
        <dbReference type="PROSITE" id="PS50013"/>
    </source>
</evidence>
<feature type="domain" description="Chromo" evidence="4">
    <location>
        <begin position="63"/>
        <end position="122"/>
    </location>
</feature>
<reference evidence="5" key="1">
    <citation type="journal article" date="2016" name="Nat. Genet.">
        <title>A high-quality carrot genome assembly provides new insights into carotenoid accumulation and asterid genome evolution.</title>
        <authorList>
            <person name="Iorizzo M."/>
            <person name="Ellison S."/>
            <person name="Senalik D."/>
            <person name="Zeng P."/>
            <person name="Satapoomin P."/>
            <person name="Huang J."/>
            <person name="Bowman M."/>
            <person name="Iovene M."/>
            <person name="Sanseverino W."/>
            <person name="Cavagnaro P."/>
            <person name="Yildiz M."/>
            <person name="Macko-Podgorni A."/>
            <person name="Moranska E."/>
            <person name="Grzebelus E."/>
            <person name="Grzebelus D."/>
            <person name="Ashrafi H."/>
            <person name="Zheng Z."/>
            <person name="Cheng S."/>
            <person name="Spooner D."/>
            <person name="Van Deynze A."/>
            <person name="Simon P."/>
        </authorList>
    </citation>
    <scope>NUCLEOTIDE SEQUENCE</scope>
    <source>
        <tissue evidence="5">Leaf</tissue>
    </source>
</reference>
<dbReference type="SUPFAM" id="SSF54160">
    <property type="entry name" value="Chromo domain-like"/>
    <property type="match status" value="1"/>
</dbReference>
<dbReference type="Gene3D" id="2.40.50.40">
    <property type="match status" value="1"/>
</dbReference>
<dbReference type="PRINTS" id="PR00504">
    <property type="entry name" value="CHROMODOMAIN"/>
</dbReference>
<dbReference type="InterPro" id="IPR016197">
    <property type="entry name" value="Chromo-like_dom_sf"/>
</dbReference>
<keyword evidence="6" id="KW-1185">Reference proteome</keyword>
<organism evidence="5 6">
    <name type="scientific">Daucus carota subsp. sativus</name>
    <name type="common">Carrot</name>
    <dbReference type="NCBI Taxonomy" id="79200"/>
    <lineage>
        <taxon>Eukaryota</taxon>
        <taxon>Viridiplantae</taxon>
        <taxon>Streptophyta</taxon>
        <taxon>Embryophyta</taxon>
        <taxon>Tracheophyta</taxon>
        <taxon>Spermatophyta</taxon>
        <taxon>Magnoliopsida</taxon>
        <taxon>eudicotyledons</taxon>
        <taxon>Gunneridae</taxon>
        <taxon>Pentapetalae</taxon>
        <taxon>asterids</taxon>
        <taxon>campanulids</taxon>
        <taxon>Apiales</taxon>
        <taxon>Apiaceae</taxon>
        <taxon>Apioideae</taxon>
        <taxon>Scandiceae</taxon>
        <taxon>Daucinae</taxon>
        <taxon>Daucus</taxon>
        <taxon>Daucus sect. Daucus</taxon>
    </lineage>
</organism>
<proteinExistence type="predicted"/>
<dbReference type="Proteomes" id="UP000077755">
    <property type="component" value="Chromosome 7"/>
</dbReference>
<evidence type="ECO:0000256" key="2">
    <source>
        <dbReference type="ARBA" id="ARBA00023242"/>
    </source>
</evidence>